<protein>
    <submittedName>
        <fullName evidence="3">Peptide ABC transporter substrate-binding protein</fullName>
    </submittedName>
</protein>
<reference evidence="4" key="1">
    <citation type="journal article" date="2019" name="Int. J. Syst. Evol. Microbiol.">
        <title>The Global Catalogue of Microorganisms (GCM) 10K type strain sequencing project: providing services to taxonomists for standard genome sequencing and annotation.</title>
        <authorList>
            <consortium name="The Broad Institute Genomics Platform"/>
            <consortium name="The Broad Institute Genome Sequencing Center for Infectious Disease"/>
            <person name="Wu L."/>
            <person name="Ma J."/>
        </authorList>
    </citation>
    <scope>NUCLEOTIDE SEQUENCE [LARGE SCALE GENOMIC DNA]</scope>
    <source>
        <strain evidence="4">CECT 7184</strain>
    </source>
</reference>
<dbReference type="SUPFAM" id="SSF53067">
    <property type="entry name" value="Actin-like ATPase domain"/>
    <property type="match status" value="2"/>
</dbReference>
<organism evidence="3 4">
    <name type="scientific">Thalassorhabdus alkalitolerans</name>
    <dbReference type="NCBI Taxonomy" id="2282697"/>
    <lineage>
        <taxon>Bacteria</taxon>
        <taxon>Bacillati</taxon>
        <taxon>Bacillota</taxon>
        <taxon>Bacilli</taxon>
        <taxon>Bacillales</taxon>
        <taxon>Bacillaceae</taxon>
        <taxon>Thalassorhabdus</taxon>
    </lineage>
</organism>
<dbReference type="InterPro" id="IPR049067">
    <property type="entry name" value="MreB-like_C"/>
</dbReference>
<dbReference type="InterPro" id="IPR040607">
    <property type="entry name" value="ALP_N"/>
</dbReference>
<feature type="domain" description="Actin-like protein N-terminal" evidence="1">
    <location>
        <begin position="8"/>
        <end position="184"/>
    </location>
</feature>
<evidence type="ECO:0000259" key="2">
    <source>
        <dbReference type="Pfam" id="PF21522"/>
    </source>
</evidence>
<keyword evidence="4" id="KW-1185">Reference proteome</keyword>
<dbReference type="InterPro" id="IPR043129">
    <property type="entry name" value="ATPase_NBD"/>
</dbReference>
<dbReference type="Proteomes" id="UP001596142">
    <property type="component" value="Unassembled WGS sequence"/>
</dbReference>
<proteinExistence type="predicted"/>
<dbReference type="Pfam" id="PF21522">
    <property type="entry name" value="MreB-like_C"/>
    <property type="match status" value="1"/>
</dbReference>
<accession>A0ABW0YJP8</accession>
<sequence>MTQLLKAGADAGNNSLKLWVKDKEPINIPTVYSLYMGETTELMDLEDIPKEDLLNNIDVTINSKALSENGLRYAIGNKVIDENLDALELEKKSDKSKDEIPVIVTLAGLAISAMKEKENEDRNHIDVTYDLSVALPVSTITKESAAHNSARYTGTHEVIYHHPSGRNVKVVIKIQYCKCLPEGASAAWGVVYDENGKLTERKVEADGRVAKVNFADKTLLHFDIGSGTTEIVVTEGVKFNPKLSEGLGYGVKHAISEIIKRWNRKNPRKSIDSIAEFNEIYFDTEHPRHSALREESKTGLMQLSKLISQAIINKIDDMKDDPYVFIYGGGAAVLKENLQSILRSKDRMVNVTFLKDPLYVNARGLLVYTCSPRFTQQKEKELGVETASSANNSFNKKKNN</sequence>
<dbReference type="Pfam" id="PF17989">
    <property type="entry name" value="ALP_N"/>
    <property type="match status" value="1"/>
</dbReference>
<dbReference type="RefSeq" id="WP_385938069.1">
    <property type="nucleotide sequence ID" value="NZ_JBHSOZ010000002.1"/>
</dbReference>
<comment type="caution">
    <text evidence="3">The sequence shown here is derived from an EMBL/GenBank/DDBJ whole genome shotgun (WGS) entry which is preliminary data.</text>
</comment>
<dbReference type="CDD" id="cd24023">
    <property type="entry name" value="ASKHA_NBD_ParM_Alp7A-like"/>
    <property type="match status" value="1"/>
</dbReference>
<evidence type="ECO:0000313" key="4">
    <source>
        <dbReference type="Proteomes" id="UP001596142"/>
    </source>
</evidence>
<dbReference type="EMBL" id="JBHSOZ010000002">
    <property type="protein sequence ID" value="MFC5711605.1"/>
    <property type="molecule type" value="Genomic_DNA"/>
</dbReference>
<feature type="domain" description="Actin homologue MreB-like C-terminal" evidence="2">
    <location>
        <begin position="222"/>
        <end position="339"/>
    </location>
</feature>
<gene>
    <name evidence="3" type="ORF">ACFPU1_02280</name>
</gene>
<name>A0ABW0YJP8_9BACI</name>
<dbReference type="Gene3D" id="3.30.420.40">
    <property type="match status" value="2"/>
</dbReference>
<evidence type="ECO:0000259" key="1">
    <source>
        <dbReference type="Pfam" id="PF17989"/>
    </source>
</evidence>
<evidence type="ECO:0000313" key="3">
    <source>
        <dbReference type="EMBL" id="MFC5711605.1"/>
    </source>
</evidence>